<proteinExistence type="predicted"/>
<name>A0AAW2GAA4_9HYME</name>
<gene>
    <name evidence="1" type="ORF">PUN28_006439</name>
</gene>
<evidence type="ECO:0000313" key="2">
    <source>
        <dbReference type="Proteomes" id="UP001430953"/>
    </source>
</evidence>
<dbReference type="EMBL" id="JADYXP020000005">
    <property type="protein sequence ID" value="KAL0124583.1"/>
    <property type="molecule type" value="Genomic_DNA"/>
</dbReference>
<comment type="caution">
    <text evidence="1">The sequence shown here is derived from an EMBL/GenBank/DDBJ whole genome shotgun (WGS) entry which is preliminary data.</text>
</comment>
<accession>A0AAW2GAA4</accession>
<reference evidence="1 2" key="1">
    <citation type="submission" date="2023-03" db="EMBL/GenBank/DDBJ databases">
        <title>High recombination rates correlate with genetic variation in Cardiocondyla obscurior ants.</title>
        <authorList>
            <person name="Errbii M."/>
        </authorList>
    </citation>
    <scope>NUCLEOTIDE SEQUENCE [LARGE SCALE GENOMIC DNA]</scope>
    <source>
        <strain evidence="1">Alpha-2009</strain>
        <tissue evidence="1">Whole body</tissue>
    </source>
</reference>
<dbReference type="Proteomes" id="UP001430953">
    <property type="component" value="Unassembled WGS sequence"/>
</dbReference>
<sequence length="70" mass="8212">MQWSASSEIKPLPNAIYIRTTLIHRNSKNEPTVQGVRRTCGRLPLRCVYLRGLQVFLRALVQQLEQHRRL</sequence>
<dbReference type="AlphaFoldDB" id="A0AAW2GAA4"/>
<protein>
    <submittedName>
        <fullName evidence="1">Uncharacterized protein</fullName>
    </submittedName>
</protein>
<keyword evidence="2" id="KW-1185">Reference proteome</keyword>
<organism evidence="1 2">
    <name type="scientific">Cardiocondyla obscurior</name>
    <dbReference type="NCBI Taxonomy" id="286306"/>
    <lineage>
        <taxon>Eukaryota</taxon>
        <taxon>Metazoa</taxon>
        <taxon>Ecdysozoa</taxon>
        <taxon>Arthropoda</taxon>
        <taxon>Hexapoda</taxon>
        <taxon>Insecta</taxon>
        <taxon>Pterygota</taxon>
        <taxon>Neoptera</taxon>
        <taxon>Endopterygota</taxon>
        <taxon>Hymenoptera</taxon>
        <taxon>Apocrita</taxon>
        <taxon>Aculeata</taxon>
        <taxon>Formicoidea</taxon>
        <taxon>Formicidae</taxon>
        <taxon>Myrmicinae</taxon>
        <taxon>Cardiocondyla</taxon>
    </lineage>
</organism>
<evidence type="ECO:0000313" key="1">
    <source>
        <dbReference type="EMBL" id="KAL0124583.1"/>
    </source>
</evidence>